<dbReference type="EMBL" id="UINC01031168">
    <property type="protein sequence ID" value="SVB16791.1"/>
    <property type="molecule type" value="Genomic_DNA"/>
</dbReference>
<dbReference type="SUPFAM" id="SSF81653">
    <property type="entry name" value="Calcium ATPase, transduction domain A"/>
    <property type="match status" value="1"/>
</dbReference>
<evidence type="ECO:0000256" key="1">
    <source>
        <dbReference type="ARBA" id="ARBA00004127"/>
    </source>
</evidence>
<sequence length="633" mass="67885">MLPKFYWLLGIFATPVMFILGGPFIKESWEGALQGHLNSATLISIGAISAYGYSMLMLFTGGENIYFDTATMILVLFTLGRYLEASGRAKAVRNVAPLLEAERQWATVIENGKEIRSSISKMKVGMNIRVRPGERIPVDGIVLEGFSSADESILTGENRAVRKSEGDLVLAGSINQKGSLLVECRNLGSATQWGLICQSVRESLSHPSSIQRLADHVASIFVPIVLGIAVLTIIYWQSQVPLNQALLNGLAVLVVACPCALGLAAPLATALGLGQFLHRGCIIRGGEVQETLAQIRKIAFDKTGTLTKGATSVIEIENNDASQEEVLQRAAGLEQHSEHSLAQGIVSAAKERNLNVTNPERVQAVAGNGVMGYIGGELTAVGRSEWMKKQGLEMPTAFVNKLRNYESSGQTVVCVGWSGKIHGLLLLDDMLLPEVPVMVKTLQSLGMRIMLLTGDLPAVASRIAKSAGVEEWKASMSPDEKCNFIEQWGGIEDPAIMVGDGLNDGPVLARAEVGIAVGSSTDLARETADLVLPEKGLALLPWVISLARAVHRTIITNLLWAFGYNLVAITLAVFGMLQPILAAGLMAGSSLLVVFNSLRLEQFTDQAVDFISVKVTSPSRQSTGLQNSPKFGE</sequence>
<dbReference type="GO" id="GO:0055070">
    <property type="term" value="P:copper ion homeostasis"/>
    <property type="evidence" value="ECO:0007669"/>
    <property type="project" value="TreeGrafter"/>
</dbReference>
<dbReference type="InterPro" id="IPR059000">
    <property type="entry name" value="ATPase_P-type_domA"/>
</dbReference>
<keyword evidence="3 10" id="KW-0812">Transmembrane</keyword>
<dbReference type="InterPro" id="IPR027256">
    <property type="entry name" value="P-typ_ATPase_IB"/>
</dbReference>
<dbReference type="SFLD" id="SFLDF00027">
    <property type="entry name" value="p-type_atpase"/>
    <property type="match status" value="1"/>
</dbReference>
<evidence type="ECO:0000256" key="5">
    <source>
        <dbReference type="ARBA" id="ARBA00022741"/>
    </source>
</evidence>
<accession>A0A382BTE9</accession>
<dbReference type="PRINTS" id="PR00119">
    <property type="entry name" value="CATATPASE"/>
</dbReference>
<protein>
    <recommendedName>
        <fullName evidence="11">P-type ATPase A domain-containing protein</fullName>
    </recommendedName>
</protein>
<evidence type="ECO:0000256" key="4">
    <source>
        <dbReference type="ARBA" id="ARBA00022723"/>
    </source>
</evidence>
<feature type="domain" description="P-type ATPase A" evidence="11">
    <location>
        <begin position="105"/>
        <end position="200"/>
    </location>
</feature>
<evidence type="ECO:0000256" key="9">
    <source>
        <dbReference type="ARBA" id="ARBA00023136"/>
    </source>
</evidence>
<dbReference type="CDD" id="cd02079">
    <property type="entry name" value="P-type_ATPase_HM"/>
    <property type="match status" value="1"/>
</dbReference>
<feature type="transmembrane region" description="Helical" evidence="10">
    <location>
        <begin position="6"/>
        <end position="25"/>
    </location>
</feature>
<feature type="transmembrane region" description="Helical" evidence="10">
    <location>
        <begin position="580"/>
        <end position="598"/>
    </location>
</feature>
<keyword evidence="9 10" id="KW-0472">Membrane</keyword>
<evidence type="ECO:0000256" key="2">
    <source>
        <dbReference type="ARBA" id="ARBA00006024"/>
    </source>
</evidence>
<dbReference type="NCBIfam" id="TIGR01511">
    <property type="entry name" value="ATPase-IB1_Cu"/>
    <property type="match status" value="1"/>
</dbReference>
<feature type="transmembrane region" description="Helical" evidence="10">
    <location>
        <begin position="554"/>
        <end position="574"/>
    </location>
</feature>
<dbReference type="Pfam" id="PF00122">
    <property type="entry name" value="E1-E2_ATPase"/>
    <property type="match status" value="1"/>
</dbReference>
<keyword evidence="8 10" id="KW-1133">Transmembrane helix</keyword>
<evidence type="ECO:0000256" key="6">
    <source>
        <dbReference type="ARBA" id="ARBA00022840"/>
    </source>
</evidence>
<dbReference type="GO" id="GO:0012505">
    <property type="term" value="C:endomembrane system"/>
    <property type="evidence" value="ECO:0007669"/>
    <property type="project" value="UniProtKB-SubCell"/>
</dbReference>
<dbReference type="Gene3D" id="3.40.50.1000">
    <property type="entry name" value="HAD superfamily/HAD-like"/>
    <property type="match status" value="1"/>
</dbReference>
<dbReference type="Gene3D" id="2.70.150.10">
    <property type="entry name" value="Calcium-transporting ATPase, cytoplasmic transduction domain A"/>
    <property type="match status" value="1"/>
</dbReference>
<dbReference type="InterPro" id="IPR023214">
    <property type="entry name" value="HAD_sf"/>
</dbReference>
<dbReference type="PRINTS" id="PR00120">
    <property type="entry name" value="HATPASE"/>
</dbReference>
<dbReference type="Pfam" id="PF00702">
    <property type="entry name" value="Hydrolase"/>
    <property type="match status" value="1"/>
</dbReference>
<dbReference type="Gene3D" id="3.40.1110.10">
    <property type="entry name" value="Calcium-transporting ATPase, cytoplasmic domain N"/>
    <property type="match status" value="1"/>
</dbReference>
<dbReference type="InterPro" id="IPR018303">
    <property type="entry name" value="ATPase_P-typ_P_site"/>
</dbReference>
<evidence type="ECO:0000256" key="10">
    <source>
        <dbReference type="SAM" id="Phobius"/>
    </source>
</evidence>
<dbReference type="SUPFAM" id="SSF56784">
    <property type="entry name" value="HAD-like"/>
    <property type="match status" value="1"/>
</dbReference>
<dbReference type="NCBIfam" id="TIGR01525">
    <property type="entry name" value="ATPase-IB_hvy"/>
    <property type="match status" value="1"/>
</dbReference>
<comment type="similarity">
    <text evidence="2">Belongs to the cation transport ATPase (P-type) (TC 3.A.3) family. Type IB subfamily.</text>
</comment>
<evidence type="ECO:0000256" key="8">
    <source>
        <dbReference type="ARBA" id="ARBA00022989"/>
    </source>
</evidence>
<dbReference type="InterPro" id="IPR001757">
    <property type="entry name" value="P_typ_ATPase"/>
</dbReference>
<dbReference type="PROSITE" id="PS00154">
    <property type="entry name" value="ATPASE_E1_E2"/>
    <property type="match status" value="1"/>
</dbReference>
<dbReference type="InterPro" id="IPR023299">
    <property type="entry name" value="ATPase_P-typ_cyto_dom_N"/>
</dbReference>
<keyword evidence="5" id="KW-0547">Nucleotide-binding</keyword>
<keyword evidence="4" id="KW-0479">Metal-binding</keyword>
<reference evidence="12" key="1">
    <citation type="submission" date="2018-05" db="EMBL/GenBank/DDBJ databases">
        <authorList>
            <person name="Lanie J.A."/>
            <person name="Ng W.-L."/>
            <person name="Kazmierczak K.M."/>
            <person name="Andrzejewski T.M."/>
            <person name="Davidsen T.M."/>
            <person name="Wayne K.J."/>
            <person name="Tettelin H."/>
            <person name="Glass J.I."/>
            <person name="Rusch D."/>
            <person name="Podicherti R."/>
            <person name="Tsui H.-C.T."/>
            <person name="Winkler M.E."/>
        </authorList>
    </citation>
    <scope>NUCLEOTIDE SEQUENCE</scope>
</reference>
<dbReference type="PANTHER" id="PTHR43520">
    <property type="entry name" value="ATP7, ISOFORM B"/>
    <property type="match status" value="1"/>
</dbReference>
<dbReference type="GO" id="GO:0016020">
    <property type="term" value="C:membrane"/>
    <property type="evidence" value="ECO:0007669"/>
    <property type="project" value="InterPro"/>
</dbReference>
<keyword evidence="6" id="KW-0067">ATP-binding</keyword>
<feature type="transmembrane region" description="Helical" evidence="10">
    <location>
        <begin position="217"/>
        <end position="238"/>
    </location>
</feature>
<dbReference type="SFLD" id="SFLDG00002">
    <property type="entry name" value="C1.7:_P-type_atpase_like"/>
    <property type="match status" value="1"/>
</dbReference>
<dbReference type="InterPro" id="IPR023298">
    <property type="entry name" value="ATPase_P-typ_TM_dom_sf"/>
</dbReference>
<evidence type="ECO:0000256" key="3">
    <source>
        <dbReference type="ARBA" id="ARBA00022692"/>
    </source>
</evidence>
<dbReference type="GO" id="GO:0005524">
    <property type="term" value="F:ATP binding"/>
    <property type="evidence" value="ECO:0007669"/>
    <property type="project" value="UniProtKB-KW"/>
</dbReference>
<evidence type="ECO:0000259" key="11">
    <source>
        <dbReference type="Pfam" id="PF00122"/>
    </source>
</evidence>
<evidence type="ECO:0000313" key="12">
    <source>
        <dbReference type="EMBL" id="SVB16791.1"/>
    </source>
</evidence>
<proteinExistence type="inferred from homology"/>
<organism evidence="12">
    <name type="scientific">marine metagenome</name>
    <dbReference type="NCBI Taxonomy" id="408172"/>
    <lineage>
        <taxon>unclassified sequences</taxon>
        <taxon>metagenomes</taxon>
        <taxon>ecological metagenomes</taxon>
    </lineage>
</organism>
<dbReference type="GO" id="GO:0005507">
    <property type="term" value="F:copper ion binding"/>
    <property type="evidence" value="ECO:0007669"/>
    <property type="project" value="TreeGrafter"/>
</dbReference>
<name>A0A382BTE9_9ZZZZ</name>
<dbReference type="InterPro" id="IPR044492">
    <property type="entry name" value="P_typ_ATPase_HD_dom"/>
</dbReference>
<dbReference type="InterPro" id="IPR008250">
    <property type="entry name" value="ATPase_P-typ_transduc_dom_A_sf"/>
</dbReference>
<dbReference type="NCBIfam" id="TIGR01494">
    <property type="entry name" value="ATPase_P-type"/>
    <property type="match status" value="1"/>
</dbReference>
<comment type="subcellular location">
    <subcellularLocation>
        <location evidence="1">Endomembrane system</location>
        <topology evidence="1">Multi-pass membrane protein</topology>
    </subcellularLocation>
</comment>
<dbReference type="AlphaFoldDB" id="A0A382BTE9"/>
<keyword evidence="7" id="KW-1278">Translocase</keyword>
<gene>
    <name evidence="12" type="ORF">METZ01_LOCUS169645</name>
</gene>
<dbReference type="SFLD" id="SFLDS00003">
    <property type="entry name" value="Haloacid_Dehalogenase"/>
    <property type="match status" value="1"/>
</dbReference>
<dbReference type="SUPFAM" id="SSF81665">
    <property type="entry name" value="Calcium ATPase, transmembrane domain M"/>
    <property type="match status" value="1"/>
</dbReference>
<dbReference type="PANTHER" id="PTHR43520:SF8">
    <property type="entry name" value="P-TYPE CU(+) TRANSPORTER"/>
    <property type="match status" value="1"/>
</dbReference>
<dbReference type="GO" id="GO:0043682">
    <property type="term" value="F:P-type divalent copper transporter activity"/>
    <property type="evidence" value="ECO:0007669"/>
    <property type="project" value="TreeGrafter"/>
</dbReference>
<feature type="transmembrane region" description="Helical" evidence="10">
    <location>
        <begin position="250"/>
        <end position="274"/>
    </location>
</feature>
<dbReference type="GO" id="GO:0016887">
    <property type="term" value="F:ATP hydrolysis activity"/>
    <property type="evidence" value="ECO:0007669"/>
    <property type="project" value="InterPro"/>
</dbReference>
<dbReference type="InterPro" id="IPR036412">
    <property type="entry name" value="HAD-like_sf"/>
</dbReference>
<feature type="transmembrane region" description="Helical" evidence="10">
    <location>
        <begin position="37"/>
        <end position="59"/>
    </location>
</feature>
<evidence type="ECO:0000256" key="7">
    <source>
        <dbReference type="ARBA" id="ARBA00022967"/>
    </source>
</evidence>